<dbReference type="FunFam" id="3.40.50.300:FF:000481">
    <property type="entry name" value="Structural maintenance of chromosomes 4"/>
    <property type="match status" value="1"/>
</dbReference>
<evidence type="ECO:0000256" key="3">
    <source>
        <dbReference type="ARBA" id="ARBA00022618"/>
    </source>
</evidence>
<evidence type="ECO:0000256" key="6">
    <source>
        <dbReference type="ARBA" id="ARBA00022840"/>
    </source>
</evidence>
<dbReference type="PANTHER" id="PTHR18937:SF172">
    <property type="entry name" value="STRUCTURAL MAINTENANCE OF CHROMOSOMES PROTEIN"/>
    <property type="match status" value="1"/>
</dbReference>
<evidence type="ECO:0000256" key="12">
    <source>
        <dbReference type="PIRNR" id="PIRNR005719"/>
    </source>
</evidence>
<keyword evidence="3" id="KW-0132">Cell division</keyword>
<dbReference type="Proteomes" id="UP000245207">
    <property type="component" value="Unassembled WGS sequence"/>
</dbReference>
<evidence type="ECO:0000256" key="7">
    <source>
        <dbReference type="ARBA" id="ARBA00023054"/>
    </source>
</evidence>
<dbReference type="GO" id="GO:0000796">
    <property type="term" value="C:condensin complex"/>
    <property type="evidence" value="ECO:0007669"/>
    <property type="project" value="TreeGrafter"/>
</dbReference>
<feature type="coiled-coil region" evidence="13">
    <location>
        <begin position="708"/>
        <end position="886"/>
    </location>
</feature>
<proteinExistence type="inferred from homology"/>
<evidence type="ECO:0000256" key="10">
    <source>
        <dbReference type="ARBA" id="ARBA00023254"/>
    </source>
</evidence>
<keyword evidence="9 12" id="KW-0539">Nucleus</keyword>
<keyword evidence="16" id="KW-1185">Reference proteome</keyword>
<evidence type="ECO:0000256" key="4">
    <source>
        <dbReference type="ARBA" id="ARBA00022741"/>
    </source>
</evidence>
<keyword evidence="6" id="KW-0067">ATP-binding</keyword>
<comment type="similarity">
    <text evidence="2">Belongs to the SMC family. SMC4 subfamily.</text>
</comment>
<feature type="coiled-coil region" evidence="13">
    <location>
        <begin position="491"/>
        <end position="528"/>
    </location>
</feature>
<comment type="caution">
    <text evidence="15">The sequence shown here is derived from an EMBL/GenBank/DDBJ whole genome shotgun (WGS) entry which is preliminary data.</text>
</comment>
<dbReference type="Gene3D" id="3.30.70.1620">
    <property type="match status" value="1"/>
</dbReference>
<dbReference type="InterPro" id="IPR010935">
    <property type="entry name" value="SMC_hinge"/>
</dbReference>
<keyword evidence="10" id="KW-0469">Meiosis</keyword>
<dbReference type="GO" id="GO:0016887">
    <property type="term" value="F:ATP hydrolysis activity"/>
    <property type="evidence" value="ECO:0007669"/>
    <property type="project" value="InterPro"/>
</dbReference>
<evidence type="ECO:0000313" key="15">
    <source>
        <dbReference type="EMBL" id="PWA67434.1"/>
    </source>
</evidence>
<dbReference type="GO" id="GO:0005524">
    <property type="term" value="F:ATP binding"/>
    <property type="evidence" value="ECO:0007669"/>
    <property type="project" value="UniProtKB-KW"/>
</dbReference>
<accession>A0A2U1N1V6</accession>
<evidence type="ECO:0000256" key="11">
    <source>
        <dbReference type="ARBA" id="ARBA00023306"/>
    </source>
</evidence>
<evidence type="ECO:0000313" key="16">
    <source>
        <dbReference type="Proteomes" id="UP000245207"/>
    </source>
</evidence>
<dbReference type="Gene3D" id="1.20.1060.20">
    <property type="match status" value="1"/>
</dbReference>
<dbReference type="GO" id="GO:0051321">
    <property type="term" value="P:meiotic cell cycle"/>
    <property type="evidence" value="ECO:0007669"/>
    <property type="project" value="UniProtKB-KW"/>
</dbReference>
<dbReference type="Gene3D" id="3.40.50.300">
    <property type="entry name" value="P-loop containing nucleotide triphosphate hydrolases"/>
    <property type="match status" value="2"/>
</dbReference>
<keyword evidence="11" id="KW-0131">Cell cycle</keyword>
<dbReference type="SUPFAM" id="SSF52540">
    <property type="entry name" value="P-loop containing nucleoside triphosphate hydrolases"/>
    <property type="match status" value="1"/>
</dbReference>
<dbReference type="FunFam" id="1.20.1060.20:FF:000003">
    <property type="entry name" value="Structural maintenance of chromosomes 4"/>
    <property type="match status" value="1"/>
</dbReference>
<feature type="domain" description="SMC hinge" evidence="14">
    <location>
        <begin position="545"/>
        <end position="658"/>
    </location>
</feature>
<keyword evidence="4" id="KW-0547">Nucleotide-binding</keyword>
<dbReference type="STRING" id="35608.A0A2U1N1V6"/>
<dbReference type="AlphaFoldDB" id="A0A2U1N1V6"/>
<feature type="coiled-coil region" evidence="13">
    <location>
        <begin position="277"/>
        <end position="402"/>
    </location>
</feature>
<protein>
    <recommendedName>
        <fullName evidence="12">Structural maintenance of chromosomes protein</fullName>
    </recommendedName>
</protein>
<dbReference type="Pfam" id="PF06470">
    <property type="entry name" value="SMC_hinge"/>
    <property type="match status" value="1"/>
</dbReference>
<evidence type="ECO:0000256" key="5">
    <source>
        <dbReference type="ARBA" id="ARBA00022776"/>
    </source>
</evidence>
<dbReference type="PIRSF" id="PIRSF005719">
    <property type="entry name" value="SMC"/>
    <property type="match status" value="1"/>
</dbReference>
<evidence type="ECO:0000256" key="2">
    <source>
        <dbReference type="ARBA" id="ARBA00006005"/>
    </source>
</evidence>
<keyword evidence="8" id="KW-0226">DNA condensation</keyword>
<sequence length="1230" mass="140377">MDEIMSTPVRKRALNGRLIIKQMVMNNFKSYAGEQCVGPFHKSFSAVVGPNGSGKSNVIDAMLFVFGKRAKQMRLNKVSELIHNSTNHQNLNSARVSVYFQEIIDLDDGTYEAVLGRDLVIAREAFRDNSSKYYINGRDSKFTEVINKLKGKGIDLDNNRFLILQGEVEQISLMKPKAQGSHDEGFLEYLEDIIGTNKYLEHINESHKQLESLNEKRTEVLERVKLADKEKDKLESVKNEAEDYMLKKLSLLKCQEKALNFALEDNDTKKGDIQMSVSGLEESLASERRKIDESKKELNELEMSQNMYMKRQAELDSQLKRCKDELKECEKQDDKHQNGLKRIKQKVKNLEEKIVKDSAEITKVARQSKESANLITKLQEDNVKLQQNYVDEDNILEELKKNSKVETEPLRTEIADVRAKLNPWEKQLIVHQGELKDASNKKNDLCEKHEAGRVAYLDAQKRLNDIHTRLVTKTSSIKDMQTKLDKNIPDLEKARKLNQEKEALLNLEQAARQKVTELKSVMESERNQGNVLNAILQAKASNAIQGIYGRLGDLGAIDAKYDVAISTACPGLDNILVETTAVAKACVKILRKNNIGRATFIVLKELDHMQDEKVSTPEGVPRLFDLIKVQDEKLKRAFFQVMGNTVVAKDNDQGKRIAYGVDKALWRVVTLDGVLFEKSGTMSGGGRNPRRGKMGTSIKATSVSRESVIKAENELTQIVEKLKHVQQQISELVRHHEELAKATRILKTELSKSQIEIEELNSQHENLVKQLDSLKAEAEQSEDDLHRLEELTNIILEEEKNINKLTQDSKQLKDKELELQNRIDNAGGERLKSQQAKVNKIQNDIDKNSTEISRHEVQIETGDTRINELKKEIDKSKKEKDRVIAQEENLFSTLTEINQKSLKVDDEYKTTQQLIVQHKGVLGKAKSDYEKLKKTVNELQASEIDVVDKLQDMKRMLKELEMKSNDYKKKLEAMNAAFSKHMEQITKDQVDPQKLQDTLGDEFLAKCSDLETMLERVALLEAQMEKMNPNLNSISDYREKVSKYNERVEELTLVKKERDETKKHYDGWRKKRLEEFMAGFNIISLKLKEVYQMITLGGDAELELVDSLDPFSEGVVFSVRPPKKSWKNIGNLSGGEKTLSSLALVFALHHYKPSPLYVMDEIDAALDFRNVSIVGHYVKDCTKDAQFIIISLRNNMFELADRLVGIYKTDNCTKSLTINPRGFVVHEKGA</sequence>
<dbReference type="GO" id="GO:0005634">
    <property type="term" value="C:nucleus"/>
    <property type="evidence" value="ECO:0007669"/>
    <property type="project" value="UniProtKB-SubCell"/>
</dbReference>
<dbReference type="FunFam" id="3.40.50.300:FF:000585">
    <property type="entry name" value="Structural maintenance of chromosomes 4"/>
    <property type="match status" value="1"/>
</dbReference>
<organism evidence="15 16">
    <name type="scientific">Artemisia annua</name>
    <name type="common">Sweet wormwood</name>
    <dbReference type="NCBI Taxonomy" id="35608"/>
    <lineage>
        <taxon>Eukaryota</taxon>
        <taxon>Viridiplantae</taxon>
        <taxon>Streptophyta</taxon>
        <taxon>Embryophyta</taxon>
        <taxon>Tracheophyta</taxon>
        <taxon>Spermatophyta</taxon>
        <taxon>Magnoliopsida</taxon>
        <taxon>eudicotyledons</taxon>
        <taxon>Gunneridae</taxon>
        <taxon>Pentapetalae</taxon>
        <taxon>asterids</taxon>
        <taxon>campanulids</taxon>
        <taxon>Asterales</taxon>
        <taxon>Asteraceae</taxon>
        <taxon>Asteroideae</taxon>
        <taxon>Anthemideae</taxon>
        <taxon>Artemisiinae</taxon>
        <taxon>Artemisia</taxon>
    </lineage>
</organism>
<keyword evidence="5" id="KW-0498">Mitosis</keyword>
<dbReference type="InterPro" id="IPR003395">
    <property type="entry name" value="RecF/RecN/SMC_N"/>
</dbReference>
<dbReference type="SMART" id="SM00968">
    <property type="entry name" value="SMC_hinge"/>
    <property type="match status" value="1"/>
</dbReference>
<dbReference type="OrthoDB" id="5575062at2759"/>
<feature type="coiled-coil region" evidence="13">
    <location>
        <begin position="203"/>
        <end position="247"/>
    </location>
</feature>
<evidence type="ECO:0000256" key="13">
    <source>
        <dbReference type="SAM" id="Coils"/>
    </source>
</evidence>
<name>A0A2U1N1V6_ARTAN</name>
<dbReference type="PANTHER" id="PTHR18937">
    <property type="entry name" value="STRUCTURAL MAINTENANCE OF CHROMOSOMES SMC FAMILY MEMBER"/>
    <property type="match status" value="1"/>
</dbReference>
<gene>
    <name evidence="15" type="ORF">CTI12_AA152440</name>
</gene>
<keyword evidence="7 13" id="KW-0175">Coiled coil</keyword>
<dbReference type="Pfam" id="PF02463">
    <property type="entry name" value="SMC_N"/>
    <property type="match status" value="1"/>
</dbReference>
<dbReference type="GO" id="GO:0007076">
    <property type="term" value="P:mitotic chromosome condensation"/>
    <property type="evidence" value="ECO:0007669"/>
    <property type="project" value="TreeGrafter"/>
</dbReference>
<dbReference type="GO" id="GO:0051301">
    <property type="term" value="P:cell division"/>
    <property type="evidence" value="ECO:0007669"/>
    <property type="project" value="UniProtKB-KW"/>
</dbReference>
<reference evidence="15 16" key="1">
    <citation type="journal article" date="2018" name="Mol. Plant">
        <title>The genome of Artemisia annua provides insight into the evolution of Asteraceae family and artemisinin biosynthesis.</title>
        <authorList>
            <person name="Shen Q."/>
            <person name="Zhang L."/>
            <person name="Liao Z."/>
            <person name="Wang S."/>
            <person name="Yan T."/>
            <person name="Shi P."/>
            <person name="Liu M."/>
            <person name="Fu X."/>
            <person name="Pan Q."/>
            <person name="Wang Y."/>
            <person name="Lv Z."/>
            <person name="Lu X."/>
            <person name="Zhang F."/>
            <person name="Jiang W."/>
            <person name="Ma Y."/>
            <person name="Chen M."/>
            <person name="Hao X."/>
            <person name="Li L."/>
            <person name="Tang Y."/>
            <person name="Lv G."/>
            <person name="Zhou Y."/>
            <person name="Sun X."/>
            <person name="Brodelius P.E."/>
            <person name="Rose J.K.C."/>
            <person name="Tang K."/>
        </authorList>
    </citation>
    <scope>NUCLEOTIDE SEQUENCE [LARGE SCALE GENOMIC DNA]</scope>
    <source>
        <strain evidence="16">cv. Huhao1</strain>
        <tissue evidence="15">Leaf</tissue>
    </source>
</reference>
<dbReference type="SUPFAM" id="SSF75553">
    <property type="entry name" value="Smc hinge domain"/>
    <property type="match status" value="1"/>
</dbReference>
<comment type="subcellular location">
    <subcellularLocation>
        <location evidence="1 12">Nucleus</location>
    </subcellularLocation>
</comment>
<dbReference type="InterPro" id="IPR027417">
    <property type="entry name" value="P-loop_NTPase"/>
</dbReference>
<feature type="coiled-coil region" evidence="13">
    <location>
        <begin position="922"/>
        <end position="977"/>
    </location>
</feature>
<evidence type="ECO:0000259" key="14">
    <source>
        <dbReference type="SMART" id="SM00968"/>
    </source>
</evidence>
<dbReference type="InterPro" id="IPR024704">
    <property type="entry name" value="SMC"/>
</dbReference>
<evidence type="ECO:0000256" key="8">
    <source>
        <dbReference type="ARBA" id="ARBA00023067"/>
    </source>
</evidence>
<dbReference type="EMBL" id="PKPP01003831">
    <property type="protein sequence ID" value="PWA67434.1"/>
    <property type="molecule type" value="Genomic_DNA"/>
</dbReference>
<evidence type="ECO:0000256" key="9">
    <source>
        <dbReference type="ARBA" id="ARBA00023242"/>
    </source>
</evidence>
<dbReference type="InterPro" id="IPR036277">
    <property type="entry name" value="SMC_hinge_sf"/>
</dbReference>
<evidence type="ECO:0000256" key="1">
    <source>
        <dbReference type="ARBA" id="ARBA00004123"/>
    </source>
</evidence>